<comment type="caution">
    <text evidence="1">The sequence shown here is derived from an EMBL/GenBank/DDBJ whole genome shotgun (WGS) entry which is preliminary data.</text>
</comment>
<evidence type="ECO:0000313" key="2">
    <source>
        <dbReference type="Proteomes" id="UP001185706"/>
    </source>
</evidence>
<dbReference type="AlphaFoldDB" id="A0AAE4SXN2"/>
<accession>A0AAE4SXN2</accession>
<gene>
    <name evidence="1" type="ORF">RAE03_07495</name>
</gene>
<reference evidence="1" key="1">
    <citation type="submission" date="2023-08" db="EMBL/GenBank/DDBJ databases">
        <title>Genomic characterization of the C. tuberculostearicum species complex, a ubiquitous member of the human skin microbiome.</title>
        <authorList>
            <person name="Ahmed N."/>
            <person name="Deming C."/>
            <person name="Conlan S."/>
            <person name="Segre J."/>
        </authorList>
    </citation>
    <scope>NUCLEOTIDE SEQUENCE</scope>
    <source>
        <strain evidence="1">CTNIH22</strain>
    </source>
</reference>
<organism evidence="1 2">
    <name type="scientific">Corynebacterium tuberculostearicum</name>
    <dbReference type="NCBI Taxonomy" id="38304"/>
    <lineage>
        <taxon>Bacteria</taxon>
        <taxon>Bacillati</taxon>
        <taxon>Actinomycetota</taxon>
        <taxon>Actinomycetes</taxon>
        <taxon>Mycobacteriales</taxon>
        <taxon>Corynebacteriaceae</taxon>
        <taxon>Corynebacterium</taxon>
    </lineage>
</organism>
<dbReference type="RefSeq" id="WP_316993541.1">
    <property type="nucleotide sequence ID" value="NZ_JAVBIB010000010.1"/>
</dbReference>
<proteinExistence type="predicted"/>
<dbReference type="EMBL" id="JAVBIB010000010">
    <property type="protein sequence ID" value="MDV2419616.1"/>
    <property type="molecule type" value="Genomic_DNA"/>
</dbReference>
<dbReference type="Proteomes" id="UP001185706">
    <property type="component" value="Unassembled WGS sequence"/>
</dbReference>
<evidence type="ECO:0000313" key="1">
    <source>
        <dbReference type="EMBL" id="MDV2419616.1"/>
    </source>
</evidence>
<protein>
    <submittedName>
        <fullName evidence="1">Uncharacterized protein</fullName>
    </submittedName>
</protein>
<name>A0AAE4SXN2_9CORY</name>
<sequence length="292" mass="33864">MTFNSEGSIALLNSAKRNRARMNEIHQEYRSEHKVHSFLKRDDKSISLFLQATAPYPSEMTTEFYGWANTLRASLDNLFYEIAIFDTGQNPPTAAGNRQFPIFDSEEKFKTAKCLKGLHPWSVNALQTCQPFNSETGKIGHALYWLNELARTSRHRKLYEVLLAIEQLEITIPEEVAMHTSRDQIELSDREFSFISSGTPLRIAKIHLNSSLSPNSSTGFDIKCEIAYEVPDWKRNVYPSYRWRLADRMDSLEEMVDKLIQLFDNHIMKRTEFASKISYIDGQWVRDNPRNN</sequence>